<comment type="function">
    <text evidence="6">Catalyzes the removal of dipeptides from the N-terminus of oligopeptides.</text>
</comment>
<evidence type="ECO:0000256" key="1">
    <source>
        <dbReference type="ARBA" id="ARBA00010491"/>
    </source>
</evidence>
<feature type="chain" id="PRO_5023080412" description="Dipeptidyl-peptidase" evidence="6">
    <location>
        <begin position="26"/>
        <end position="691"/>
    </location>
</feature>
<dbReference type="GO" id="GO:0043171">
    <property type="term" value="P:peptide catabolic process"/>
    <property type="evidence" value="ECO:0007669"/>
    <property type="project" value="UniProtKB-UniRule"/>
</dbReference>
<dbReference type="EC" id="3.4.14.-" evidence="6"/>
<keyword evidence="2 6" id="KW-0031">Aminopeptidase</keyword>
<dbReference type="GO" id="GO:0006508">
    <property type="term" value="P:proteolysis"/>
    <property type="evidence" value="ECO:0007669"/>
    <property type="project" value="UniProtKB-KW"/>
</dbReference>
<dbReference type="GO" id="GO:0008239">
    <property type="term" value="F:dipeptidyl-peptidase activity"/>
    <property type="evidence" value="ECO:0007669"/>
    <property type="project" value="UniProtKB-UniRule"/>
</dbReference>
<dbReference type="EMBL" id="QWLV01000001">
    <property type="protein sequence ID" value="RHW18772.1"/>
    <property type="molecule type" value="Genomic_DNA"/>
</dbReference>
<evidence type="ECO:0000256" key="2">
    <source>
        <dbReference type="ARBA" id="ARBA00022438"/>
    </source>
</evidence>
<dbReference type="Pfam" id="PF10459">
    <property type="entry name" value="Peptidase_S46"/>
    <property type="match status" value="1"/>
</dbReference>
<keyword evidence="5 6" id="KW-0378">Hydrolase</keyword>
<organism evidence="7 8">
    <name type="scientific">Sphingomonas gilva</name>
    <dbReference type="NCBI Taxonomy" id="2305907"/>
    <lineage>
        <taxon>Bacteria</taxon>
        <taxon>Pseudomonadati</taxon>
        <taxon>Pseudomonadota</taxon>
        <taxon>Alphaproteobacteria</taxon>
        <taxon>Sphingomonadales</taxon>
        <taxon>Sphingomonadaceae</taxon>
        <taxon>Sphingomonas</taxon>
    </lineage>
</organism>
<accession>A0A396RTP1</accession>
<keyword evidence="3 6" id="KW-0645">Protease</keyword>
<evidence type="ECO:0000256" key="3">
    <source>
        <dbReference type="ARBA" id="ARBA00022670"/>
    </source>
</evidence>
<keyword evidence="8" id="KW-1185">Reference proteome</keyword>
<comment type="similarity">
    <text evidence="1 6">Belongs to the peptidase S46 family.</text>
</comment>
<dbReference type="InterPro" id="IPR043504">
    <property type="entry name" value="Peptidase_S1_PA_chymotrypsin"/>
</dbReference>
<dbReference type="AlphaFoldDB" id="A0A396RTP1"/>
<feature type="signal peptide" evidence="6">
    <location>
        <begin position="1"/>
        <end position="25"/>
    </location>
</feature>
<evidence type="ECO:0000256" key="6">
    <source>
        <dbReference type="RuleBase" id="RU366067"/>
    </source>
</evidence>
<sequence>MGDQSVKSALLLAAASLAISSAAHAEEGMWTMDAFPTEQMRKIYGWAPDKAWLDRVQAAAVRLTGGCSASFVSDAGLILTNHHCVRSCVQALSTAEQDYIKAGYNPATREEERTCPGQQAEVVTSISDVTPTVKQAIGASTGEALVKARDAVIARLEKEGCTDTATTRCQVVSLFGGGQYKLYKYRKYSDVRLAWAPSEQAAFFGGDPDNFNFPRYAMDAAFLRAYENGKPVSTPAHLTWNPRAPEAGEVTFTVGNPGSTQRLLTETQRAFARDVQYPIVIPLFAELRGRLIAAMEGDPERARTGADLLAGIENSYKAQTGYWGALRNPAFAANLAEQEAELRAKVAADAALKAKVGDPWGAIEEIDEKRRQLYLDYLFLESLGGGFSELYDYAQTIVRAAAEREKPNGERLPGYTDSALPLLEKSLTDAQPIYPWLEELNLAFWLSKTREYLKTDTPAVQRLLGKESPEGLAERLVEGTRLADPAVRKALFEGGMAAVKASKDPLIQFVLKADADARAVRRKWEAEVTGPTAVANAKLADARFGVYGDTLYPDATFTLRISYGSVKGWDERGTPVPPTTKFAGLYERATGAVPYDLPSEFAAAKGKIDMATVYNFVTTNDIIGGNSGSPVIARDGSVIGAAFDGNIHMLGGNFGYDPVLNRTVVVSTAAVQEALEVVYPNQRLMRELAAK</sequence>
<evidence type="ECO:0000256" key="5">
    <source>
        <dbReference type="ARBA" id="ARBA00022801"/>
    </source>
</evidence>
<comment type="caution">
    <text evidence="7">The sequence shown here is derived from an EMBL/GenBank/DDBJ whole genome shotgun (WGS) entry which is preliminary data.</text>
</comment>
<dbReference type="Gene3D" id="2.40.10.10">
    <property type="entry name" value="Trypsin-like serine proteases"/>
    <property type="match status" value="1"/>
</dbReference>
<dbReference type="OrthoDB" id="9805367at2"/>
<gene>
    <name evidence="7" type="ORF">D1610_01025</name>
</gene>
<protein>
    <recommendedName>
        <fullName evidence="6">Dipeptidyl-peptidase</fullName>
        <ecNumber evidence="6">3.4.14.-</ecNumber>
    </recommendedName>
</protein>
<dbReference type="PANTHER" id="PTHR38469:SF1">
    <property type="entry name" value="PERIPLASMIC PEPTIDASE SUBFAMILY S1B"/>
    <property type="match status" value="1"/>
</dbReference>
<name>A0A396RTP1_9SPHN</name>
<dbReference type="PANTHER" id="PTHR38469">
    <property type="entry name" value="PERIPLASMIC PEPTIDASE SUBFAMILY S1B"/>
    <property type="match status" value="1"/>
</dbReference>
<evidence type="ECO:0000256" key="4">
    <source>
        <dbReference type="ARBA" id="ARBA00022729"/>
    </source>
</evidence>
<dbReference type="InterPro" id="IPR019500">
    <property type="entry name" value="Pep_S46"/>
</dbReference>
<dbReference type="InterPro" id="IPR009003">
    <property type="entry name" value="Peptidase_S1_PA"/>
</dbReference>
<evidence type="ECO:0000313" key="8">
    <source>
        <dbReference type="Proteomes" id="UP000266693"/>
    </source>
</evidence>
<keyword evidence="4 6" id="KW-0732">Signal</keyword>
<proteinExistence type="inferred from homology"/>
<keyword evidence="6" id="KW-0720">Serine protease</keyword>
<reference evidence="7 8" key="1">
    <citation type="submission" date="2018-08" db="EMBL/GenBank/DDBJ databases">
        <title>The multiple taxonomic identification of Sphingomonas gilva.</title>
        <authorList>
            <person name="Zhu D."/>
            <person name="Zheng S."/>
        </authorList>
    </citation>
    <scope>NUCLEOTIDE SEQUENCE [LARGE SCALE GENOMIC DNA]</scope>
    <source>
        <strain evidence="7 8">ZDH117</strain>
    </source>
</reference>
<dbReference type="Proteomes" id="UP000266693">
    <property type="component" value="Unassembled WGS sequence"/>
</dbReference>
<dbReference type="GO" id="GO:0070009">
    <property type="term" value="F:serine-type aminopeptidase activity"/>
    <property type="evidence" value="ECO:0007669"/>
    <property type="project" value="UniProtKB-UniRule"/>
</dbReference>
<dbReference type="SUPFAM" id="SSF50494">
    <property type="entry name" value="Trypsin-like serine proteases"/>
    <property type="match status" value="1"/>
</dbReference>
<evidence type="ECO:0000313" key="7">
    <source>
        <dbReference type="EMBL" id="RHW18772.1"/>
    </source>
</evidence>